<dbReference type="GO" id="GO:0034040">
    <property type="term" value="F:ATPase-coupled lipid transmembrane transporter activity"/>
    <property type="evidence" value="ECO:0007669"/>
    <property type="project" value="TreeGrafter"/>
</dbReference>
<evidence type="ECO:0000256" key="3">
    <source>
        <dbReference type="ARBA" id="ARBA00022741"/>
    </source>
</evidence>
<dbReference type="PROSITE" id="PS50893">
    <property type="entry name" value="ABC_TRANSPORTER_2"/>
    <property type="match status" value="1"/>
</dbReference>
<keyword evidence="2 7" id="KW-0812">Transmembrane</keyword>
<sequence length="596" mass="68177">MSNISTIKKFLSLVYSHYRNSKLGFAGLILLSISIPVLQNTHLYVTEKIGNSLLSEGLSTIIILLLVQSIVFITSQVLLMVNKLIENKLTPQILFSLEQTLINKLARLKMISLEDSHTYNKLITVRRVIPQLGMPLISSIFSFFQSLLMVSGMIYILRNLHWSIICILISFSVLNFFVTRMFNKLQLSIFDKTSETIRMKEYVSQLFYNRALAGELKIFNLHHFFSGKWSNLFWGVEEPNISLSNKRTYLIYSIQMGINLVQLAMLLILIITSYPVISVGSFLLVSQAIVQFQGRANEIINSFAHIHQSLVYIPTYFELINLPEEKPASRTNEFNGLKHQISITNLSFKYKNSNEKSVLSNINFSIKKGEKIAIVGHNGSGKTTLLKCLMGLYDNFEGEINYDGISINQLDIQTFRKKVGVIFQSFGKYPLSFEENIILSDISKPHDRNNINNILTECKIFELSKNLRYGHNTILSPEFMNGTDLSGGEWQKIALARMYYKDADVIFLDEPTSAIDPISENEIFEKFFSFSKDKTSIVLTHRLGICRKVDKIIVMENGTIKEMGDHESLMNNDGLYRKIYESQMHWYGDEKQLAPA</sequence>
<evidence type="ECO:0000256" key="2">
    <source>
        <dbReference type="ARBA" id="ARBA00022692"/>
    </source>
</evidence>
<dbReference type="Gene3D" id="3.40.50.300">
    <property type="entry name" value="P-loop containing nucleotide triphosphate hydrolases"/>
    <property type="match status" value="1"/>
</dbReference>
<dbReference type="AlphaFoldDB" id="I1YCU6"/>
<dbReference type="InterPro" id="IPR027417">
    <property type="entry name" value="P-loop_NTPase"/>
</dbReference>
<dbReference type="SMART" id="SM00382">
    <property type="entry name" value="AAA"/>
    <property type="match status" value="1"/>
</dbReference>
<dbReference type="RefSeq" id="WP_010497956.1">
    <property type="nucleotide sequence ID" value="NZ_AFHW01000087.1"/>
</dbReference>
<organism evidence="10">
    <name type="scientific">Paenibacillus elgii B69</name>
    <dbReference type="NCBI Taxonomy" id="1007103"/>
    <lineage>
        <taxon>Bacteria</taxon>
        <taxon>Bacillati</taxon>
        <taxon>Bacillota</taxon>
        <taxon>Bacilli</taxon>
        <taxon>Bacillales</taxon>
        <taxon>Paenibacillaceae</taxon>
        <taxon>Paenibacillus</taxon>
    </lineage>
</organism>
<keyword evidence="6 7" id="KW-0472">Membrane</keyword>
<dbReference type="InterPro" id="IPR039421">
    <property type="entry name" value="Type_1_exporter"/>
</dbReference>
<keyword evidence="4" id="KW-0067">ATP-binding</keyword>
<evidence type="ECO:0000259" key="9">
    <source>
        <dbReference type="PROSITE" id="PS50929"/>
    </source>
</evidence>
<gene>
    <name evidence="10" type="primary">elgT1</name>
</gene>
<dbReference type="InterPro" id="IPR003593">
    <property type="entry name" value="AAA+_ATPase"/>
</dbReference>
<feature type="transmembrane region" description="Helical" evidence="7">
    <location>
        <begin position="58"/>
        <end position="81"/>
    </location>
</feature>
<keyword evidence="5 7" id="KW-1133">Transmembrane helix</keyword>
<evidence type="ECO:0000256" key="6">
    <source>
        <dbReference type="ARBA" id="ARBA00023136"/>
    </source>
</evidence>
<evidence type="ECO:0000256" key="4">
    <source>
        <dbReference type="ARBA" id="ARBA00022840"/>
    </source>
</evidence>
<dbReference type="EMBL" id="JQ429086">
    <property type="protein sequence ID" value="AFI99855.1"/>
    <property type="molecule type" value="Genomic_DNA"/>
</dbReference>
<proteinExistence type="predicted"/>
<dbReference type="PANTHER" id="PTHR24221:SF654">
    <property type="entry name" value="ATP-BINDING CASSETTE SUB-FAMILY B MEMBER 6"/>
    <property type="match status" value="1"/>
</dbReference>
<keyword evidence="3" id="KW-0547">Nucleotide-binding</keyword>
<dbReference type="GO" id="GO:0140359">
    <property type="term" value="F:ABC-type transporter activity"/>
    <property type="evidence" value="ECO:0007669"/>
    <property type="project" value="InterPro"/>
</dbReference>
<dbReference type="InterPro" id="IPR036640">
    <property type="entry name" value="ABC1_TM_sf"/>
</dbReference>
<dbReference type="GO" id="GO:0005524">
    <property type="term" value="F:ATP binding"/>
    <property type="evidence" value="ECO:0007669"/>
    <property type="project" value="UniProtKB-KW"/>
</dbReference>
<dbReference type="GO" id="GO:0016887">
    <property type="term" value="F:ATP hydrolysis activity"/>
    <property type="evidence" value="ECO:0007669"/>
    <property type="project" value="InterPro"/>
</dbReference>
<evidence type="ECO:0000256" key="7">
    <source>
        <dbReference type="SAM" id="Phobius"/>
    </source>
</evidence>
<evidence type="ECO:0000313" key="10">
    <source>
        <dbReference type="EMBL" id="AFI99855.1"/>
    </source>
</evidence>
<dbReference type="InterPro" id="IPR011527">
    <property type="entry name" value="ABC1_TM_dom"/>
</dbReference>
<accession>I1YCU6</accession>
<dbReference type="Gene3D" id="1.20.1560.10">
    <property type="entry name" value="ABC transporter type 1, transmembrane domain"/>
    <property type="match status" value="1"/>
</dbReference>
<dbReference type="GO" id="GO:0005886">
    <property type="term" value="C:plasma membrane"/>
    <property type="evidence" value="ECO:0007669"/>
    <property type="project" value="UniProtKB-SubCell"/>
</dbReference>
<evidence type="ECO:0000259" key="8">
    <source>
        <dbReference type="PROSITE" id="PS50893"/>
    </source>
</evidence>
<dbReference type="PANTHER" id="PTHR24221">
    <property type="entry name" value="ATP-BINDING CASSETTE SUB-FAMILY B"/>
    <property type="match status" value="1"/>
</dbReference>
<dbReference type="InterPro" id="IPR003439">
    <property type="entry name" value="ABC_transporter-like_ATP-bd"/>
</dbReference>
<dbReference type="PROSITE" id="PS50929">
    <property type="entry name" value="ABC_TM1F"/>
    <property type="match status" value="1"/>
</dbReference>
<dbReference type="InterPro" id="IPR017871">
    <property type="entry name" value="ABC_transporter-like_CS"/>
</dbReference>
<dbReference type="Pfam" id="PF00005">
    <property type="entry name" value="ABC_tran"/>
    <property type="match status" value="1"/>
</dbReference>
<feature type="domain" description="ABC transmembrane type-1" evidence="9">
    <location>
        <begin position="136"/>
        <end position="308"/>
    </location>
</feature>
<name>I1YCU6_9BACL</name>
<dbReference type="CDD" id="cd03228">
    <property type="entry name" value="ABCC_MRP_Like"/>
    <property type="match status" value="1"/>
</dbReference>
<evidence type="ECO:0000256" key="1">
    <source>
        <dbReference type="ARBA" id="ARBA00004651"/>
    </source>
</evidence>
<reference evidence="10" key="1">
    <citation type="journal article" date="2012" name="BMC Microbiol.">
        <title>Gene cluster analysis for the biosynthesis of elgicins, novel lantibiotics produced by paenibacillus elgii B69.</title>
        <authorList>
            <person name="Teng Y."/>
            <person name="Zhao W."/>
            <person name="Qian C."/>
            <person name="Li O."/>
            <person name="Zhu L."/>
            <person name="Wu X."/>
        </authorList>
    </citation>
    <scope>NUCLEOTIDE SEQUENCE</scope>
</reference>
<dbReference type="SUPFAM" id="SSF90123">
    <property type="entry name" value="ABC transporter transmembrane region"/>
    <property type="match status" value="1"/>
</dbReference>
<dbReference type="PROSITE" id="PS00211">
    <property type="entry name" value="ABC_TRANSPORTER_1"/>
    <property type="match status" value="1"/>
</dbReference>
<protein>
    <submittedName>
        <fullName evidence="10">ElgT1</fullName>
    </submittedName>
</protein>
<feature type="transmembrane region" description="Helical" evidence="7">
    <location>
        <begin position="162"/>
        <end position="182"/>
    </location>
</feature>
<comment type="subcellular location">
    <subcellularLocation>
        <location evidence="1">Cell membrane</location>
        <topology evidence="1">Multi-pass membrane protein</topology>
    </subcellularLocation>
</comment>
<feature type="transmembrane region" description="Helical" evidence="7">
    <location>
        <begin position="136"/>
        <end position="156"/>
    </location>
</feature>
<evidence type="ECO:0000256" key="5">
    <source>
        <dbReference type="ARBA" id="ARBA00022989"/>
    </source>
</evidence>
<feature type="transmembrane region" description="Helical" evidence="7">
    <location>
        <begin position="21"/>
        <end position="38"/>
    </location>
</feature>
<feature type="transmembrane region" description="Helical" evidence="7">
    <location>
        <begin position="263"/>
        <end position="285"/>
    </location>
</feature>
<feature type="domain" description="ABC transporter" evidence="8">
    <location>
        <begin position="341"/>
        <end position="582"/>
    </location>
</feature>
<dbReference type="SUPFAM" id="SSF52540">
    <property type="entry name" value="P-loop containing nucleoside triphosphate hydrolases"/>
    <property type="match status" value="1"/>
</dbReference>